<accession>A0A1J9QYX4</accession>
<dbReference type="GO" id="GO:0004497">
    <property type="term" value="F:monooxygenase activity"/>
    <property type="evidence" value="ECO:0007669"/>
    <property type="project" value="UniProtKB-KW"/>
</dbReference>
<evidence type="ECO:0000256" key="3">
    <source>
        <dbReference type="ARBA" id="ARBA00023002"/>
    </source>
</evidence>
<keyword evidence="1" id="KW-0285">Flavoprotein</keyword>
<keyword evidence="3" id="KW-0560">Oxidoreductase</keyword>
<dbReference type="GO" id="GO:0071949">
    <property type="term" value="F:FAD binding"/>
    <property type="evidence" value="ECO:0007669"/>
    <property type="project" value="InterPro"/>
</dbReference>
<reference evidence="5 6" key="1">
    <citation type="submission" date="2016-10" db="EMBL/GenBank/DDBJ databases">
        <title>Proteomics and genomics reveal pathogen-plant mechanisms compatible with a hemibiotrophic lifestyle of Diplodia corticola.</title>
        <authorList>
            <person name="Fernandes I."/>
            <person name="De Jonge R."/>
            <person name="Van De Peer Y."/>
            <person name="Devreese B."/>
            <person name="Alves A."/>
            <person name="Esteves A.C."/>
        </authorList>
    </citation>
    <scope>NUCLEOTIDE SEQUENCE [LARGE SCALE GENOMIC DNA]</scope>
    <source>
        <strain evidence="5 6">CBS 112549</strain>
    </source>
</reference>
<sequence length="420" mass="46452">MRVLISGAGVAGPALAWWLAKAGARITIVEKSHALLPVGQNIDVNGSALRIIKKMGLLDELRRFNTTEKGTAFIDKNGRPFAPFPVKEGSAASPTSEFEILRGDLAMVLHGAAKDHPHVDYLLGTTINKVVSNDDKSVKVELSNGEVQDYALLVAADGQWSRVRKQCFPAESVKVVDKGMYAVYWTLPRLPADNDWWNIYHALGSRIMSIRPDPHGTMRTCLTRMPCNDAQKVAWEEASRSDRRAQHELVRKDFADAGWQAQRFLDSMEHASDFYFQALQQIKLAKWSNSRVVCLGDAAYAPTPLTGAGASLAITGAYVLAGELSRLSAGEHPAKALDAYEHAFRPFVEETQNIPWFVPGIAHPATPWKRWMLQSLMATMSRVVAIPWVVNRFGHKTDAEDFPLPNYPKFGDGDSKVTNS</sequence>
<keyword evidence="2" id="KW-0274">FAD</keyword>
<evidence type="ECO:0000313" key="5">
    <source>
        <dbReference type="EMBL" id="OJD33600.1"/>
    </source>
</evidence>
<keyword evidence="5" id="KW-0503">Monooxygenase</keyword>
<evidence type="ECO:0000256" key="1">
    <source>
        <dbReference type="ARBA" id="ARBA00022630"/>
    </source>
</evidence>
<dbReference type="EMBL" id="MNUE01000029">
    <property type="protein sequence ID" value="OJD33600.1"/>
    <property type="molecule type" value="Genomic_DNA"/>
</dbReference>
<gene>
    <name evidence="5" type="ORF">BKCO1_2900070</name>
</gene>
<dbReference type="GeneID" id="31014093"/>
<dbReference type="PRINTS" id="PR00420">
    <property type="entry name" value="RNGMNOXGNASE"/>
</dbReference>
<dbReference type="Pfam" id="PF01494">
    <property type="entry name" value="FAD_binding_3"/>
    <property type="match status" value="1"/>
</dbReference>
<evidence type="ECO:0000256" key="2">
    <source>
        <dbReference type="ARBA" id="ARBA00022827"/>
    </source>
</evidence>
<dbReference type="AlphaFoldDB" id="A0A1J9QYX4"/>
<dbReference type="PANTHER" id="PTHR46865">
    <property type="entry name" value="OXIDOREDUCTASE-RELATED"/>
    <property type="match status" value="1"/>
</dbReference>
<name>A0A1J9QYX4_9PEZI</name>
<feature type="domain" description="FAD-binding" evidence="4">
    <location>
        <begin position="2"/>
        <end position="350"/>
    </location>
</feature>
<dbReference type="Gene3D" id="3.50.50.60">
    <property type="entry name" value="FAD/NAD(P)-binding domain"/>
    <property type="match status" value="1"/>
</dbReference>
<dbReference type="PANTHER" id="PTHR46865:SF2">
    <property type="entry name" value="MONOOXYGENASE"/>
    <property type="match status" value="1"/>
</dbReference>
<protein>
    <submittedName>
        <fullName evidence="5">Fad-binding monooxygenase</fullName>
    </submittedName>
</protein>
<dbReference type="InterPro" id="IPR036188">
    <property type="entry name" value="FAD/NAD-bd_sf"/>
</dbReference>
<comment type="caution">
    <text evidence="5">The sequence shown here is derived from an EMBL/GenBank/DDBJ whole genome shotgun (WGS) entry which is preliminary data.</text>
</comment>
<evidence type="ECO:0000313" key="6">
    <source>
        <dbReference type="Proteomes" id="UP000183809"/>
    </source>
</evidence>
<dbReference type="OrthoDB" id="655030at2759"/>
<evidence type="ECO:0000259" key="4">
    <source>
        <dbReference type="Pfam" id="PF01494"/>
    </source>
</evidence>
<keyword evidence="6" id="KW-1185">Reference proteome</keyword>
<dbReference type="SUPFAM" id="SSF51905">
    <property type="entry name" value="FAD/NAD(P)-binding domain"/>
    <property type="match status" value="1"/>
</dbReference>
<dbReference type="InterPro" id="IPR051704">
    <property type="entry name" value="FAD_aromatic-hydroxylase"/>
</dbReference>
<organism evidence="5 6">
    <name type="scientific">Diplodia corticola</name>
    <dbReference type="NCBI Taxonomy" id="236234"/>
    <lineage>
        <taxon>Eukaryota</taxon>
        <taxon>Fungi</taxon>
        <taxon>Dikarya</taxon>
        <taxon>Ascomycota</taxon>
        <taxon>Pezizomycotina</taxon>
        <taxon>Dothideomycetes</taxon>
        <taxon>Dothideomycetes incertae sedis</taxon>
        <taxon>Botryosphaeriales</taxon>
        <taxon>Botryosphaeriaceae</taxon>
        <taxon>Diplodia</taxon>
    </lineage>
</organism>
<dbReference type="RefSeq" id="XP_020129860.1">
    <property type="nucleotide sequence ID" value="XM_020273832.1"/>
</dbReference>
<dbReference type="InterPro" id="IPR002938">
    <property type="entry name" value="FAD-bd"/>
</dbReference>
<dbReference type="Proteomes" id="UP000183809">
    <property type="component" value="Unassembled WGS sequence"/>
</dbReference>
<dbReference type="STRING" id="236234.A0A1J9QYX4"/>
<dbReference type="Gene3D" id="3.30.9.10">
    <property type="entry name" value="D-Amino Acid Oxidase, subunit A, domain 2"/>
    <property type="match status" value="1"/>
</dbReference>
<proteinExistence type="predicted"/>